<dbReference type="Gene3D" id="3.10.450.530">
    <property type="entry name" value="Ribonuclease toxin, BrnT, of type II toxin-antitoxin system"/>
    <property type="match status" value="1"/>
</dbReference>
<name>A0ABV2BNG8_9GAMM</name>
<gene>
    <name evidence="1" type="ORF">ABVT43_00020</name>
</gene>
<protein>
    <submittedName>
        <fullName evidence="1">BrnT family toxin</fullName>
    </submittedName>
</protein>
<organism evidence="1 2">
    <name type="scientific">Aliikangiella maris</name>
    <dbReference type="NCBI Taxonomy" id="3162458"/>
    <lineage>
        <taxon>Bacteria</taxon>
        <taxon>Pseudomonadati</taxon>
        <taxon>Pseudomonadota</taxon>
        <taxon>Gammaproteobacteria</taxon>
        <taxon>Oceanospirillales</taxon>
        <taxon>Pleioneaceae</taxon>
        <taxon>Aliikangiella</taxon>
    </lineage>
</organism>
<accession>A0ABV2BNG8</accession>
<dbReference type="InterPro" id="IPR038573">
    <property type="entry name" value="BrnT_sf"/>
</dbReference>
<dbReference type="EMBL" id="JBEVCJ010000001">
    <property type="protein sequence ID" value="MET1253502.1"/>
    <property type="molecule type" value="Genomic_DNA"/>
</dbReference>
<dbReference type="Pfam" id="PF04365">
    <property type="entry name" value="BrnT_toxin"/>
    <property type="match status" value="1"/>
</dbReference>
<evidence type="ECO:0000313" key="2">
    <source>
        <dbReference type="Proteomes" id="UP001548189"/>
    </source>
</evidence>
<proteinExistence type="predicted"/>
<evidence type="ECO:0000313" key="1">
    <source>
        <dbReference type="EMBL" id="MET1253502.1"/>
    </source>
</evidence>
<keyword evidence="2" id="KW-1185">Reference proteome</keyword>
<comment type="caution">
    <text evidence="1">The sequence shown here is derived from an EMBL/GenBank/DDBJ whole genome shotgun (WGS) entry which is preliminary data.</text>
</comment>
<dbReference type="InterPro" id="IPR007460">
    <property type="entry name" value="BrnT_toxin"/>
</dbReference>
<sequence>MNFEWDENKNQTNIRKHGIDFRAASKVFKDANFIVSEDTRYDYDENRFQIIGAVDPHGVLVVIYTECYEDTIRLISARKADKRERRLYQQSNSW</sequence>
<reference evidence="1 2" key="1">
    <citation type="submission" date="2024-06" db="EMBL/GenBank/DDBJ databases">
        <authorList>
            <person name="Li F."/>
        </authorList>
    </citation>
    <scope>NUCLEOTIDE SEQUENCE [LARGE SCALE GENOMIC DNA]</scope>
    <source>
        <strain evidence="1 2">GXAS 311</strain>
    </source>
</reference>
<dbReference type="Proteomes" id="UP001548189">
    <property type="component" value="Unassembled WGS sequence"/>
</dbReference>